<reference evidence="1 2" key="1">
    <citation type="journal article" date="2012" name="J. Bacteriol.">
        <title>Genome Sequence of Nitratireductor indicus Type Strain C115.</title>
        <authorList>
            <person name="Lai Q."/>
            <person name="Li G."/>
            <person name="Yu Z."/>
            <person name="Shao Z."/>
        </authorList>
    </citation>
    <scope>NUCLEOTIDE SEQUENCE [LARGE SCALE GENOMIC DNA]</scope>
    <source>
        <strain evidence="1 2">C115</strain>
    </source>
</reference>
<sequence length="83" mass="9020">MNNLLTMIACAVPKNRFALKAGDQGGVIRSRFATAAFGALTLRSGGSRLTRSAFKERQDRSDRVPVGTFEWQGADTGAEWSKD</sequence>
<evidence type="ECO:0000313" key="1">
    <source>
        <dbReference type="EMBL" id="EKF40316.1"/>
    </source>
</evidence>
<name>K2NYZ1_9HYPH</name>
<accession>K2NYZ1</accession>
<comment type="caution">
    <text evidence="1">The sequence shown here is derived from an EMBL/GenBank/DDBJ whole genome shotgun (WGS) entry which is preliminary data.</text>
</comment>
<protein>
    <submittedName>
        <fullName evidence="1">Uncharacterized protein</fullName>
    </submittedName>
</protein>
<dbReference type="Proteomes" id="UP000007374">
    <property type="component" value="Unassembled WGS sequence"/>
</dbReference>
<proteinExistence type="predicted"/>
<evidence type="ECO:0000313" key="2">
    <source>
        <dbReference type="Proteomes" id="UP000007374"/>
    </source>
</evidence>
<keyword evidence="2" id="KW-1185">Reference proteome</keyword>
<organism evidence="1 2">
    <name type="scientific">Nitratireductor indicus C115</name>
    <dbReference type="NCBI Taxonomy" id="1231190"/>
    <lineage>
        <taxon>Bacteria</taxon>
        <taxon>Pseudomonadati</taxon>
        <taxon>Pseudomonadota</taxon>
        <taxon>Alphaproteobacteria</taxon>
        <taxon>Hyphomicrobiales</taxon>
        <taxon>Phyllobacteriaceae</taxon>
        <taxon>Nitratireductor</taxon>
    </lineage>
</organism>
<dbReference type="RefSeq" id="WP_009452494.1">
    <property type="nucleotide sequence ID" value="NZ_AMSI01000019.1"/>
</dbReference>
<dbReference type="EMBL" id="AMSI01000019">
    <property type="protein sequence ID" value="EKF40316.1"/>
    <property type="molecule type" value="Genomic_DNA"/>
</dbReference>
<dbReference type="AlphaFoldDB" id="K2NYZ1"/>
<gene>
    <name evidence="1" type="ORF">NA8A_21351</name>
</gene>